<organism evidence="3 4">
    <name type="scientific">Filimonas effusa</name>
    <dbReference type="NCBI Taxonomy" id="2508721"/>
    <lineage>
        <taxon>Bacteria</taxon>
        <taxon>Pseudomonadati</taxon>
        <taxon>Bacteroidota</taxon>
        <taxon>Chitinophagia</taxon>
        <taxon>Chitinophagales</taxon>
        <taxon>Chitinophagaceae</taxon>
        <taxon>Filimonas</taxon>
    </lineage>
</organism>
<comment type="similarity">
    <text evidence="1">Belongs to the esterase D family.</text>
</comment>
<dbReference type="GO" id="GO:0016788">
    <property type="term" value="F:hydrolase activity, acting on ester bonds"/>
    <property type="evidence" value="ECO:0007669"/>
    <property type="project" value="TreeGrafter"/>
</dbReference>
<evidence type="ECO:0000256" key="1">
    <source>
        <dbReference type="ARBA" id="ARBA00005622"/>
    </source>
</evidence>
<dbReference type="Proteomes" id="UP000290545">
    <property type="component" value="Unassembled WGS sequence"/>
</dbReference>
<reference evidence="3 4" key="1">
    <citation type="submission" date="2019-01" db="EMBL/GenBank/DDBJ databases">
        <title>Filimonas sp. strain TTM-71.</title>
        <authorList>
            <person name="Chen W.-M."/>
        </authorList>
    </citation>
    <scope>NUCLEOTIDE SEQUENCE [LARGE SCALE GENOMIC DNA]</scope>
    <source>
        <strain evidence="3 4">TTM-71</strain>
    </source>
</reference>
<gene>
    <name evidence="3" type="ORF">ESB13_12550</name>
</gene>
<dbReference type="OrthoDB" id="9784036at2"/>
<dbReference type="InterPro" id="IPR029058">
    <property type="entry name" value="AB_hydrolase_fold"/>
</dbReference>
<dbReference type="InterPro" id="IPR052558">
    <property type="entry name" value="Siderophore_Hydrolase_D"/>
</dbReference>
<evidence type="ECO:0000256" key="2">
    <source>
        <dbReference type="ARBA" id="ARBA00022801"/>
    </source>
</evidence>
<dbReference type="Pfam" id="PF00756">
    <property type="entry name" value="Esterase"/>
    <property type="match status" value="1"/>
</dbReference>
<dbReference type="RefSeq" id="WP_129003780.1">
    <property type="nucleotide sequence ID" value="NZ_SDHZ01000002.1"/>
</dbReference>
<sequence>MDFYLLRLFNIKRMLWGIGILSCLLVPAKAYCQTVGDSVISIGKAYHLYSGELKENRSYWVYLPQHYNDPRYPTQRYPVLYLLDGDVNFHSLTGMLQFLSKGAYAQLPEMIVVGILNTDRTRDLTPTYANVKAMNGISASFESSGGAEGFISFLKNEMMPLIDSSYRTMGYRILTGHSFGGLAAVNILLHHPGMFHSYLAIDPSLWWDNEYMLRRADSLFRDENRFKGRQLFMSLAFKEHSEIDTTTDQERAIRTFAAKLKRNAPVGLRWNFAYYESEDHGSVPLRSELEGLRFLFKGYQAEVKQLLQKPELLEAGYKELSVQLGYTFLPPEYLVDWIASFCEKNGKYSSAKYLLEMNVRNYPESKGAAERLHNVVQKRFSRAEGRYQSRRGEFLR</sequence>
<proteinExistence type="inferred from homology"/>
<evidence type="ECO:0000313" key="3">
    <source>
        <dbReference type="EMBL" id="RXK82951.1"/>
    </source>
</evidence>
<dbReference type="InterPro" id="IPR000801">
    <property type="entry name" value="Esterase-like"/>
</dbReference>
<dbReference type="EMBL" id="SDHZ01000002">
    <property type="protein sequence ID" value="RXK82951.1"/>
    <property type="molecule type" value="Genomic_DNA"/>
</dbReference>
<dbReference type="PANTHER" id="PTHR40841:SF2">
    <property type="entry name" value="SIDEROPHORE-DEGRADING ESTERASE (EUROFUNG)"/>
    <property type="match status" value="1"/>
</dbReference>
<dbReference type="SUPFAM" id="SSF53474">
    <property type="entry name" value="alpha/beta-Hydrolases"/>
    <property type="match status" value="1"/>
</dbReference>
<accession>A0A4Q1D5L7</accession>
<dbReference type="Gene3D" id="3.40.50.1820">
    <property type="entry name" value="alpha/beta hydrolase"/>
    <property type="match status" value="1"/>
</dbReference>
<keyword evidence="2 3" id="KW-0378">Hydrolase</keyword>
<keyword evidence="4" id="KW-1185">Reference proteome</keyword>
<evidence type="ECO:0000313" key="4">
    <source>
        <dbReference type="Proteomes" id="UP000290545"/>
    </source>
</evidence>
<comment type="caution">
    <text evidence="3">The sequence shown here is derived from an EMBL/GenBank/DDBJ whole genome shotgun (WGS) entry which is preliminary data.</text>
</comment>
<dbReference type="PANTHER" id="PTHR40841">
    <property type="entry name" value="SIDEROPHORE TRIACETYLFUSARININE C ESTERASE"/>
    <property type="match status" value="1"/>
</dbReference>
<name>A0A4Q1D5L7_9BACT</name>
<dbReference type="AlphaFoldDB" id="A0A4Q1D5L7"/>
<protein>
    <submittedName>
        <fullName evidence="3">Alpha/beta hydrolase</fullName>
    </submittedName>
</protein>